<feature type="compositionally biased region" description="Basic and acidic residues" evidence="1">
    <location>
        <begin position="107"/>
        <end position="145"/>
    </location>
</feature>
<organism evidence="3 4">
    <name type="scientific">Pterulicium gracile</name>
    <dbReference type="NCBI Taxonomy" id="1884261"/>
    <lineage>
        <taxon>Eukaryota</taxon>
        <taxon>Fungi</taxon>
        <taxon>Dikarya</taxon>
        <taxon>Basidiomycota</taxon>
        <taxon>Agaricomycotina</taxon>
        <taxon>Agaricomycetes</taxon>
        <taxon>Agaricomycetidae</taxon>
        <taxon>Agaricales</taxon>
        <taxon>Pleurotineae</taxon>
        <taxon>Pterulaceae</taxon>
        <taxon>Pterulicium</taxon>
    </lineage>
</organism>
<dbReference type="Gene3D" id="1.10.287.110">
    <property type="entry name" value="DnaJ domain"/>
    <property type="match status" value="1"/>
</dbReference>
<dbReference type="PROSITE" id="PS50076">
    <property type="entry name" value="DNAJ_2"/>
    <property type="match status" value="1"/>
</dbReference>
<dbReference type="PRINTS" id="PR00625">
    <property type="entry name" value="JDOMAIN"/>
</dbReference>
<feature type="compositionally biased region" description="Pro residues" evidence="1">
    <location>
        <begin position="97"/>
        <end position="106"/>
    </location>
</feature>
<feature type="compositionally biased region" description="Polar residues" evidence="1">
    <location>
        <begin position="155"/>
        <end position="181"/>
    </location>
</feature>
<protein>
    <submittedName>
        <fullName evidence="3">DnaJ domain-containing protein</fullName>
    </submittedName>
</protein>
<dbReference type="Pfam" id="PF00226">
    <property type="entry name" value="DnaJ"/>
    <property type="match status" value="1"/>
</dbReference>
<feature type="domain" description="J" evidence="2">
    <location>
        <begin position="9"/>
        <end position="82"/>
    </location>
</feature>
<reference evidence="3 4" key="1">
    <citation type="journal article" date="2019" name="Nat. Ecol. Evol.">
        <title>Megaphylogeny resolves global patterns of mushroom evolution.</title>
        <authorList>
            <person name="Varga T."/>
            <person name="Krizsan K."/>
            <person name="Foldi C."/>
            <person name="Dima B."/>
            <person name="Sanchez-Garcia M."/>
            <person name="Sanchez-Ramirez S."/>
            <person name="Szollosi G.J."/>
            <person name="Szarkandi J.G."/>
            <person name="Papp V."/>
            <person name="Albert L."/>
            <person name="Andreopoulos W."/>
            <person name="Angelini C."/>
            <person name="Antonin V."/>
            <person name="Barry K.W."/>
            <person name="Bougher N.L."/>
            <person name="Buchanan P."/>
            <person name="Buyck B."/>
            <person name="Bense V."/>
            <person name="Catcheside P."/>
            <person name="Chovatia M."/>
            <person name="Cooper J."/>
            <person name="Damon W."/>
            <person name="Desjardin D."/>
            <person name="Finy P."/>
            <person name="Geml J."/>
            <person name="Haridas S."/>
            <person name="Hughes K."/>
            <person name="Justo A."/>
            <person name="Karasinski D."/>
            <person name="Kautmanova I."/>
            <person name="Kiss B."/>
            <person name="Kocsube S."/>
            <person name="Kotiranta H."/>
            <person name="LaButti K.M."/>
            <person name="Lechner B.E."/>
            <person name="Liimatainen K."/>
            <person name="Lipzen A."/>
            <person name="Lukacs Z."/>
            <person name="Mihaltcheva S."/>
            <person name="Morgado L.N."/>
            <person name="Niskanen T."/>
            <person name="Noordeloos M.E."/>
            <person name="Ohm R.A."/>
            <person name="Ortiz-Santana B."/>
            <person name="Ovrebo C."/>
            <person name="Racz N."/>
            <person name="Riley R."/>
            <person name="Savchenko A."/>
            <person name="Shiryaev A."/>
            <person name="Soop K."/>
            <person name="Spirin V."/>
            <person name="Szebenyi C."/>
            <person name="Tomsovsky M."/>
            <person name="Tulloss R.E."/>
            <person name="Uehling J."/>
            <person name="Grigoriev I.V."/>
            <person name="Vagvolgyi C."/>
            <person name="Papp T."/>
            <person name="Martin F.M."/>
            <person name="Miettinen O."/>
            <person name="Hibbett D.S."/>
            <person name="Nagy L.G."/>
        </authorList>
    </citation>
    <scope>NUCLEOTIDE SEQUENCE [LARGE SCALE GENOMIC DNA]</scope>
    <source>
        <strain evidence="3 4">CBS 309.79</strain>
    </source>
</reference>
<feature type="region of interest" description="Disordered" evidence="1">
    <location>
        <begin position="208"/>
        <end position="236"/>
    </location>
</feature>
<dbReference type="InterPro" id="IPR001623">
    <property type="entry name" value="DnaJ_domain"/>
</dbReference>
<evidence type="ECO:0000313" key="3">
    <source>
        <dbReference type="EMBL" id="TFL01986.1"/>
    </source>
</evidence>
<proteinExistence type="predicted"/>
<evidence type="ECO:0000256" key="1">
    <source>
        <dbReference type="SAM" id="MobiDB-lite"/>
    </source>
</evidence>
<evidence type="ECO:0000313" key="4">
    <source>
        <dbReference type="Proteomes" id="UP000305067"/>
    </source>
</evidence>
<dbReference type="SUPFAM" id="SSF46565">
    <property type="entry name" value="Chaperone J-domain"/>
    <property type="match status" value="1"/>
</dbReference>
<evidence type="ECO:0000259" key="2">
    <source>
        <dbReference type="PROSITE" id="PS50076"/>
    </source>
</evidence>
<feature type="region of interest" description="Disordered" evidence="1">
    <location>
        <begin position="85"/>
        <end position="192"/>
    </location>
</feature>
<accession>A0A5C3QJ82</accession>
<dbReference type="SMART" id="SM00271">
    <property type="entry name" value="DnaJ"/>
    <property type="match status" value="1"/>
</dbReference>
<dbReference type="PANTHER" id="PTHR43948:SF10">
    <property type="entry name" value="MRJ, ISOFORM E"/>
    <property type="match status" value="1"/>
</dbReference>
<dbReference type="OrthoDB" id="442087at2759"/>
<dbReference type="Proteomes" id="UP000305067">
    <property type="component" value="Unassembled WGS sequence"/>
</dbReference>
<dbReference type="InterPro" id="IPR036869">
    <property type="entry name" value="J_dom_sf"/>
</dbReference>
<sequence length="236" mass="27399">MPPLFRDLNYYDVLGVSQTAGPDEIRKAYKRKALETHPDKLSKTLEDSPLLKEELEMAFYQVQEAFDVLIDPQKRRAHDIRLSYRNMPRAHSTPINPGKPPAPPPPRGEHLRRTRAESERRMQERVAWERQEQKKHQQRMDEMKGRSLPRPPARGSSTVYQEPQTYFSPRQNTSPSFTSARPPSVHTPIEKPRNFDDLVDLYLERLVLDDEPHPASSRPLPRTSRTYEWATSGAPL</sequence>
<dbReference type="CDD" id="cd06257">
    <property type="entry name" value="DnaJ"/>
    <property type="match status" value="1"/>
</dbReference>
<keyword evidence="4" id="KW-1185">Reference proteome</keyword>
<gene>
    <name evidence="3" type="ORF">BDV98DRAFT_655681</name>
</gene>
<name>A0A5C3QJ82_9AGAR</name>
<dbReference type="EMBL" id="ML178823">
    <property type="protein sequence ID" value="TFL01986.1"/>
    <property type="molecule type" value="Genomic_DNA"/>
</dbReference>
<dbReference type="STRING" id="1884261.A0A5C3QJ82"/>
<dbReference type="AlphaFoldDB" id="A0A5C3QJ82"/>
<dbReference type="PANTHER" id="PTHR43948">
    <property type="entry name" value="DNAJ HOMOLOG SUBFAMILY B"/>
    <property type="match status" value="1"/>
</dbReference>